<dbReference type="PROSITE" id="PS51168">
    <property type="entry name" value="CHORISMATE_MUT_2"/>
    <property type="match status" value="1"/>
</dbReference>
<gene>
    <name evidence="15" type="ORF">GAH_01754</name>
</gene>
<dbReference type="GO" id="GO:0004106">
    <property type="term" value="F:chorismate mutase activity"/>
    <property type="evidence" value="ECO:0007669"/>
    <property type="project" value="InterPro"/>
</dbReference>
<dbReference type="GO" id="GO:0070403">
    <property type="term" value="F:NAD+ binding"/>
    <property type="evidence" value="ECO:0007669"/>
    <property type="project" value="InterPro"/>
</dbReference>
<dbReference type="InterPro" id="IPR036263">
    <property type="entry name" value="Chorismate_II_sf"/>
</dbReference>
<dbReference type="InterPro" id="IPR003099">
    <property type="entry name" value="Prephen_DH"/>
</dbReference>
<dbReference type="OrthoDB" id="8755at2157"/>
<dbReference type="Pfam" id="PF00800">
    <property type="entry name" value="PDT"/>
    <property type="match status" value="1"/>
</dbReference>
<keyword evidence="4" id="KW-0827">Tyrosine biosynthesis</keyword>
<evidence type="ECO:0000256" key="7">
    <source>
        <dbReference type="ARBA" id="ARBA00023141"/>
    </source>
</evidence>
<protein>
    <recommendedName>
        <fullName evidence="3">Prephenate dehydrogenase</fullName>
        <ecNumber evidence="2">1.3.1.12</ecNumber>
    </recommendedName>
</protein>
<evidence type="ECO:0000259" key="12">
    <source>
        <dbReference type="PROSITE" id="PS51171"/>
    </source>
</evidence>
<reference evidence="15 16" key="1">
    <citation type="submission" date="2015-04" db="EMBL/GenBank/DDBJ databases">
        <title>The complete genome sequence of the hyperthermophilic, obligate iron-reducing archaeon Geoglobus ahangari strain 234T.</title>
        <authorList>
            <person name="Manzella M.P."/>
            <person name="Holmes D.E."/>
            <person name="Rocheleau J.M."/>
            <person name="Chung A."/>
            <person name="Reguera G."/>
            <person name="Kashefi K."/>
        </authorList>
    </citation>
    <scope>NUCLEOTIDE SEQUENCE [LARGE SCALE GENOMIC DNA]</scope>
    <source>
        <strain evidence="15 16">234</strain>
    </source>
</reference>
<dbReference type="PROSITE" id="PS51176">
    <property type="entry name" value="PDH_ADH"/>
    <property type="match status" value="1"/>
</dbReference>
<dbReference type="Gene3D" id="3.40.50.720">
    <property type="entry name" value="NAD(P)-binding Rossmann-like Domain"/>
    <property type="match status" value="1"/>
</dbReference>
<evidence type="ECO:0000256" key="10">
    <source>
        <dbReference type="ARBA" id="ARBA00049260"/>
    </source>
</evidence>
<dbReference type="GO" id="GO:0006571">
    <property type="term" value="P:tyrosine biosynthetic process"/>
    <property type="evidence" value="ECO:0007669"/>
    <property type="project" value="UniProtKB-UniPathway"/>
</dbReference>
<dbReference type="InterPro" id="IPR008927">
    <property type="entry name" value="6-PGluconate_DH-like_C_sf"/>
</dbReference>
<dbReference type="InterPro" id="IPR001086">
    <property type="entry name" value="Preph_deHydtase"/>
</dbReference>
<dbReference type="InParanoid" id="A0A0F7IE59"/>
<dbReference type="GO" id="GO:0008977">
    <property type="term" value="F:prephenate dehydrogenase (NAD+) activity"/>
    <property type="evidence" value="ECO:0007669"/>
    <property type="project" value="UniProtKB-EC"/>
</dbReference>
<dbReference type="Pfam" id="PF01817">
    <property type="entry name" value="CM_2"/>
    <property type="match status" value="1"/>
</dbReference>
<dbReference type="Gene3D" id="3.30.70.260">
    <property type="match status" value="1"/>
</dbReference>
<feature type="domain" description="ACT" evidence="14">
    <location>
        <begin position="539"/>
        <end position="619"/>
    </location>
</feature>
<evidence type="ECO:0000256" key="4">
    <source>
        <dbReference type="ARBA" id="ARBA00022498"/>
    </source>
</evidence>
<evidence type="ECO:0000256" key="2">
    <source>
        <dbReference type="ARBA" id="ARBA00012068"/>
    </source>
</evidence>
<dbReference type="GO" id="GO:0046417">
    <property type="term" value="P:chorismate metabolic process"/>
    <property type="evidence" value="ECO:0007669"/>
    <property type="project" value="InterPro"/>
</dbReference>
<keyword evidence="16" id="KW-1185">Reference proteome</keyword>
<dbReference type="SUPFAM" id="SSF48179">
    <property type="entry name" value="6-phosphogluconate dehydrogenase C-terminal domain-like"/>
    <property type="match status" value="1"/>
</dbReference>
<evidence type="ECO:0000259" key="11">
    <source>
        <dbReference type="PROSITE" id="PS51168"/>
    </source>
</evidence>
<feature type="domain" description="Prephenate dehydratase" evidence="12">
    <location>
        <begin position="352"/>
        <end position="526"/>
    </location>
</feature>
<dbReference type="PROSITE" id="PS51671">
    <property type="entry name" value="ACT"/>
    <property type="match status" value="1"/>
</dbReference>
<dbReference type="Gene3D" id="1.20.59.10">
    <property type="entry name" value="Chorismate mutase"/>
    <property type="match status" value="1"/>
</dbReference>
<proteinExistence type="predicted"/>
<keyword evidence="7" id="KW-0057">Aromatic amino acid biosynthesis</keyword>
<dbReference type="HOGENOM" id="CLU_442556_0_0_2"/>
<dbReference type="InterPro" id="IPR046826">
    <property type="entry name" value="PDH_N"/>
</dbReference>
<sequence>MRILIYGMGGMGGIFHRFFENRGYFVKGYDLNPDRSEVSYGEIDGFDVIFLCVPMDEIENALEDIARKNRSALIVDISTLKNLAIPHLERLGFDYLSIHPMFGPDSEIGLSNIIVVHESGREEERVILEEFRRAGAIISHISVEEHDRKMAEIQGTAHFLLFLFALTLRGRFGKAYHYGSPIFLVMHKLASRIINQDWRLYYHIQKNAEELRKEILENARVLDEIMKDERSFKGLVDELREEFDDYRDSTIVLDAYKTTVNAEGIDMLRGYIRAIDSLVLRLIEKRVEAGRKVAMEKLKLNEPVEISHVEDVKLRELVTKTELNPVMVSEIFERLMKLTKEEEYRILGVRKKVAVLGPPGSFSEETALKLVGSRLPLIYQSKVEDIFLAVESGKADYGIVPIENSLQGTVLQTLDALLRHDVEVFAEYESEIRHNLVAKKRLPLRDIEVVYSHPQAIAQCSEFINNYLPHAEIRYTRTTSEAIEMLDDRSAAIASELAAKLYRLQVIKRDIQSLTSNRTRFYIIRRSGGSVNGDESLTCLFFGVDDRPGALYRVLEVFYKNGINLRKLESRPAGTRLGDYIFFAEAEEKLGENIVEEIKKRTTFCKVAGFFRKVDRLDVFTG</sequence>
<evidence type="ECO:0000313" key="16">
    <source>
        <dbReference type="Proteomes" id="UP000034723"/>
    </source>
</evidence>
<dbReference type="CDD" id="cd04905">
    <property type="entry name" value="ACT_CM-PDT"/>
    <property type="match status" value="1"/>
</dbReference>
<dbReference type="SUPFAM" id="SSF53850">
    <property type="entry name" value="Periplasmic binding protein-like II"/>
    <property type="match status" value="1"/>
</dbReference>
<dbReference type="GO" id="GO:0004664">
    <property type="term" value="F:prephenate dehydratase activity"/>
    <property type="evidence" value="ECO:0007669"/>
    <property type="project" value="InterPro"/>
</dbReference>
<evidence type="ECO:0000256" key="3">
    <source>
        <dbReference type="ARBA" id="ARBA00016891"/>
    </source>
</evidence>
<dbReference type="AlphaFoldDB" id="A0A0F7IE59"/>
<evidence type="ECO:0000256" key="9">
    <source>
        <dbReference type="ARBA" id="ARBA00023239"/>
    </source>
</evidence>
<feature type="domain" description="Chorismate mutase" evidence="11">
    <location>
        <begin position="259"/>
        <end position="347"/>
    </location>
</feature>
<dbReference type="InterPro" id="IPR036291">
    <property type="entry name" value="NAD(P)-bd_dom_sf"/>
</dbReference>
<dbReference type="InterPro" id="IPR002701">
    <property type="entry name" value="CM_II_prokaryot"/>
</dbReference>
<dbReference type="GO" id="GO:0009094">
    <property type="term" value="P:L-phenylalanine biosynthetic process"/>
    <property type="evidence" value="ECO:0007669"/>
    <property type="project" value="UniProtKB-KW"/>
</dbReference>
<dbReference type="SUPFAM" id="SSF51735">
    <property type="entry name" value="NAD(P)-binding Rossmann-fold domains"/>
    <property type="match status" value="1"/>
</dbReference>
<dbReference type="PANTHER" id="PTHR21022">
    <property type="entry name" value="PREPHENATE DEHYDRATASE P PROTEIN"/>
    <property type="match status" value="1"/>
</dbReference>
<dbReference type="GeneID" id="24804323"/>
<evidence type="ECO:0000256" key="5">
    <source>
        <dbReference type="ARBA" id="ARBA00022605"/>
    </source>
</evidence>
<evidence type="ECO:0000259" key="14">
    <source>
        <dbReference type="PROSITE" id="PS51671"/>
    </source>
</evidence>
<keyword evidence="15" id="KW-0413">Isomerase</keyword>
<dbReference type="InterPro" id="IPR045865">
    <property type="entry name" value="ACT-like_dom_sf"/>
</dbReference>
<dbReference type="Pfam" id="PF01842">
    <property type="entry name" value="ACT"/>
    <property type="match status" value="1"/>
</dbReference>
<comment type="catalytic activity">
    <reaction evidence="10">
        <text>prephenate + NAD(+) = 3-(4-hydroxyphenyl)pyruvate + CO2 + NADH</text>
        <dbReference type="Rhea" id="RHEA:13869"/>
        <dbReference type="ChEBI" id="CHEBI:16526"/>
        <dbReference type="ChEBI" id="CHEBI:29934"/>
        <dbReference type="ChEBI" id="CHEBI:36242"/>
        <dbReference type="ChEBI" id="CHEBI:57540"/>
        <dbReference type="ChEBI" id="CHEBI:57945"/>
        <dbReference type="EC" id="1.3.1.12"/>
    </reaction>
</comment>
<dbReference type="PATRIC" id="fig|113653.22.peg.1724"/>
<dbReference type="CDD" id="cd13532">
    <property type="entry name" value="PBP2_PDT_like"/>
    <property type="match status" value="1"/>
</dbReference>
<evidence type="ECO:0000313" key="15">
    <source>
        <dbReference type="EMBL" id="AKG90967.1"/>
    </source>
</evidence>
<evidence type="ECO:0000256" key="1">
    <source>
        <dbReference type="ARBA" id="ARBA00005067"/>
    </source>
</evidence>
<dbReference type="Gene3D" id="1.10.3660.10">
    <property type="entry name" value="6-phosphogluconate dehydrogenase C-terminal like domain"/>
    <property type="match status" value="1"/>
</dbReference>
<keyword evidence="9 15" id="KW-0456">Lyase</keyword>
<dbReference type="STRING" id="113653.GAH_01754"/>
<dbReference type="NCBIfam" id="NF008865">
    <property type="entry name" value="PRK11898.1"/>
    <property type="match status" value="1"/>
</dbReference>
<dbReference type="InterPro" id="IPR036979">
    <property type="entry name" value="CM_dom_sf"/>
</dbReference>
<dbReference type="InterPro" id="IPR002912">
    <property type="entry name" value="ACT_dom"/>
</dbReference>
<dbReference type="EMBL" id="CP011267">
    <property type="protein sequence ID" value="AKG90967.1"/>
    <property type="molecule type" value="Genomic_DNA"/>
</dbReference>
<keyword evidence="5" id="KW-0028">Amino-acid biosynthesis</keyword>
<dbReference type="KEGG" id="gah:GAH_01754"/>
<dbReference type="EC" id="1.3.1.12" evidence="2"/>
<dbReference type="GO" id="GO:0004665">
    <property type="term" value="F:prephenate dehydrogenase (NADP+) activity"/>
    <property type="evidence" value="ECO:0007669"/>
    <property type="project" value="InterPro"/>
</dbReference>
<dbReference type="SMART" id="SM00830">
    <property type="entry name" value="CM_2"/>
    <property type="match status" value="1"/>
</dbReference>
<keyword evidence="6" id="KW-0560">Oxidoreductase</keyword>
<dbReference type="SUPFAM" id="SSF55021">
    <property type="entry name" value="ACT-like"/>
    <property type="match status" value="1"/>
</dbReference>
<dbReference type="SUPFAM" id="SSF48600">
    <property type="entry name" value="Chorismate mutase II"/>
    <property type="match status" value="1"/>
</dbReference>
<name>A0A0F7IE59_9EURY</name>
<accession>A0A0F7IE59</accession>
<dbReference type="UniPathway" id="UPA00122">
    <property type="reaction ID" value="UER00961"/>
</dbReference>
<dbReference type="RefSeq" id="WP_048096157.1">
    <property type="nucleotide sequence ID" value="NZ_CP011267.1"/>
</dbReference>
<evidence type="ECO:0000256" key="6">
    <source>
        <dbReference type="ARBA" id="ARBA00023002"/>
    </source>
</evidence>
<dbReference type="GO" id="GO:0005737">
    <property type="term" value="C:cytoplasm"/>
    <property type="evidence" value="ECO:0007669"/>
    <property type="project" value="TreeGrafter"/>
</dbReference>
<dbReference type="PANTHER" id="PTHR21022:SF19">
    <property type="entry name" value="PREPHENATE DEHYDRATASE-RELATED"/>
    <property type="match status" value="1"/>
</dbReference>
<dbReference type="Pfam" id="PF02153">
    <property type="entry name" value="PDH_N"/>
    <property type="match status" value="1"/>
</dbReference>
<dbReference type="Proteomes" id="UP000034723">
    <property type="component" value="Chromosome"/>
</dbReference>
<feature type="domain" description="Prephenate/arogenate dehydrogenase" evidence="13">
    <location>
        <begin position="1"/>
        <end position="261"/>
    </location>
</feature>
<comment type="pathway">
    <text evidence="1">Amino-acid biosynthesis; L-tyrosine biosynthesis; (4-hydroxyphenyl)pyruvate from prephenate (NAD(+) route): step 1/1.</text>
</comment>
<organism evidence="15 16">
    <name type="scientific">Geoglobus ahangari</name>
    <dbReference type="NCBI Taxonomy" id="113653"/>
    <lineage>
        <taxon>Archaea</taxon>
        <taxon>Methanobacteriati</taxon>
        <taxon>Methanobacteriota</taxon>
        <taxon>Archaeoglobi</taxon>
        <taxon>Archaeoglobales</taxon>
        <taxon>Archaeoglobaceae</taxon>
        <taxon>Geoglobus</taxon>
    </lineage>
</organism>
<evidence type="ECO:0000259" key="13">
    <source>
        <dbReference type="PROSITE" id="PS51176"/>
    </source>
</evidence>
<dbReference type="PROSITE" id="PS51171">
    <property type="entry name" value="PREPHENATE_DEHYDR_3"/>
    <property type="match status" value="1"/>
</dbReference>
<keyword evidence="8" id="KW-0584">Phenylalanine biosynthesis</keyword>
<evidence type="ECO:0000256" key="8">
    <source>
        <dbReference type="ARBA" id="ARBA00023222"/>
    </source>
</evidence>
<dbReference type="Gene3D" id="3.40.190.10">
    <property type="entry name" value="Periplasmic binding protein-like II"/>
    <property type="match status" value="2"/>
</dbReference>